<dbReference type="InterPro" id="IPR000859">
    <property type="entry name" value="CUB_dom"/>
</dbReference>
<dbReference type="SMART" id="SM00042">
    <property type="entry name" value="CUB"/>
    <property type="match status" value="1"/>
</dbReference>
<dbReference type="SUPFAM" id="SSF49854">
    <property type="entry name" value="Spermadhesin, CUB domain"/>
    <property type="match status" value="1"/>
</dbReference>
<evidence type="ECO:0000259" key="3">
    <source>
        <dbReference type="PROSITE" id="PS01180"/>
    </source>
</evidence>
<reference evidence="4" key="1">
    <citation type="submission" date="2016-06" db="UniProtKB">
        <authorList>
            <consortium name="WormBaseParasite"/>
        </authorList>
    </citation>
    <scope>IDENTIFICATION</scope>
</reference>
<evidence type="ECO:0000256" key="2">
    <source>
        <dbReference type="PROSITE-ProRule" id="PRU00059"/>
    </source>
</evidence>
<evidence type="ECO:0000256" key="1">
    <source>
        <dbReference type="ARBA" id="ARBA00023157"/>
    </source>
</evidence>
<name>A0A183B9A9_9TREM</name>
<keyword evidence="1 2" id="KW-1015">Disulfide bond</keyword>
<sequence length="188" mass="20547">LKISDLAGGWKVPQKAFTKKLTCTYTLTGDAGKTYEFAFTDLKNNRFLGGGSGTDECGTTDLKISDLAGGWKVPQKAFTKKLTCTYTLTGDAGKTYEFAFIDFKVGTEANPCGQDYVEVSNKADFSENPGYKKCGQSPPADKFSSTSNVFYVKLVVGSNDFAKTRFAAEIKSECCFFIVHLPDFLPLH</sequence>
<proteinExistence type="predicted"/>
<dbReference type="Pfam" id="PF00431">
    <property type="entry name" value="CUB"/>
    <property type="match status" value="1"/>
</dbReference>
<dbReference type="CDD" id="cd00041">
    <property type="entry name" value="CUB"/>
    <property type="match status" value="1"/>
</dbReference>
<comment type="caution">
    <text evidence="2">Lacks conserved residue(s) required for the propagation of feature annotation.</text>
</comment>
<feature type="disulfide bond" evidence="2">
    <location>
        <begin position="57"/>
        <end position="84"/>
    </location>
</feature>
<organism evidence="4">
    <name type="scientific">Echinostoma caproni</name>
    <dbReference type="NCBI Taxonomy" id="27848"/>
    <lineage>
        <taxon>Eukaryota</taxon>
        <taxon>Metazoa</taxon>
        <taxon>Spiralia</taxon>
        <taxon>Lophotrochozoa</taxon>
        <taxon>Platyhelminthes</taxon>
        <taxon>Trematoda</taxon>
        <taxon>Digenea</taxon>
        <taxon>Plagiorchiida</taxon>
        <taxon>Echinostomata</taxon>
        <taxon>Echinostomatoidea</taxon>
        <taxon>Echinostomatidae</taxon>
        <taxon>Echinostoma</taxon>
    </lineage>
</organism>
<dbReference type="Gene3D" id="2.60.120.290">
    <property type="entry name" value="Spermadhesin, CUB domain"/>
    <property type="match status" value="1"/>
</dbReference>
<accession>A0A183B9A9</accession>
<evidence type="ECO:0000313" key="4">
    <source>
        <dbReference type="WBParaSite" id="ECPE_0001583401-mRNA-1"/>
    </source>
</evidence>
<dbReference type="WBParaSite" id="ECPE_0001583401-mRNA-1">
    <property type="protein sequence ID" value="ECPE_0001583401-mRNA-1"/>
    <property type="gene ID" value="ECPE_0001583401"/>
</dbReference>
<dbReference type="PROSITE" id="PS01180">
    <property type="entry name" value="CUB"/>
    <property type="match status" value="1"/>
</dbReference>
<dbReference type="AlphaFoldDB" id="A0A183B9A9"/>
<protein>
    <submittedName>
        <fullName evidence="4">CUB domain-containing protein</fullName>
    </submittedName>
</protein>
<feature type="domain" description="CUB" evidence="3">
    <location>
        <begin position="57"/>
        <end position="173"/>
    </location>
</feature>
<dbReference type="InterPro" id="IPR035914">
    <property type="entry name" value="Sperma_CUB_dom_sf"/>
</dbReference>